<proteinExistence type="predicted"/>
<dbReference type="EMBL" id="JBHSDV010000006">
    <property type="protein sequence ID" value="MFC4389181.1"/>
    <property type="molecule type" value="Genomic_DNA"/>
</dbReference>
<comment type="caution">
    <text evidence="1">The sequence shown here is derived from an EMBL/GenBank/DDBJ whole genome shotgun (WGS) entry which is preliminary data.</text>
</comment>
<dbReference type="InterPro" id="IPR037208">
    <property type="entry name" value="Spo0E-like_sf"/>
</dbReference>
<sequence>MLSLEMKIDVMRQRLYQAYENNVSYEELLELSVRLDHLLNKFQQISNQSNIALEPAN</sequence>
<dbReference type="InterPro" id="IPR018540">
    <property type="entry name" value="Spo0E-like"/>
</dbReference>
<evidence type="ECO:0000313" key="1">
    <source>
        <dbReference type="EMBL" id="MFC4389181.1"/>
    </source>
</evidence>
<protein>
    <submittedName>
        <fullName evidence="1">Spo0E family sporulation regulatory protein-aspartic acid phosphatase</fullName>
    </submittedName>
</protein>
<evidence type="ECO:0000313" key="2">
    <source>
        <dbReference type="Proteomes" id="UP001595880"/>
    </source>
</evidence>
<dbReference type="Pfam" id="PF09388">
    <property type="entry name" value="SpoOE-like"/>
    <property type="match status" value="1"/>
</dbReference>
<dbReference type="RefSeq" id="WP_390200726.1">
    <property type="nucleotide sequence ID" value="NZ_JBHSDV010000006.1"/>
</dbReference>
<accession>A0ABV8VXD6</accession>
<dbReference type="InterPro" id="IPR036638">
    <property type="entry name" value="HLH_DNA-bd_sf"/>
</dbReference>
<organism evidence="1 2">
    <name type="scientific">Gracilibacillus marinus</name>
    <dbReference type="NCBI Taxonomy" id="630535"/>
    <lineage>
        <taxon>Bacteria</taxon>
        <taxon>Bacillati</taxon>
        <taxon>Bacillota</taxon>
        <taxon>Bacilli</taxon>
        <taxon>Bacillales</taxon>
        <taxon>Bacillaceae</taxon>
        <taxon>Gracilibacillus</taxon>
    </lineage>
</organism>
<dbReference type="Gene3D" id="4.10.280.10">
    <property type="entry name" value="Helix-loop-helix DNA-binding domain"/>
    <property type="match status" value="1"/>
</dbReference>
<keyword evidence="2" id="KW-1185">Reference proteome</keyword>
<dbReference type="SUPFAM" id="SSF140500">
    <property type="entry name" value="BAS1536-like"/>
    <property type="match status" value="1"/>
</dbReference>
<gene>
    <name evidence="1" type="ORF">ACFOZ1_15475</name>
</gene>
<reference evidence="2" key="1">
    <citation type="journal article" date="2019" name="Int. J. Syst. Evol. Microbiol.">
        <title>The Global Catalogue of Microorganisms (GCM) 10K type strain sequencing project: providing services to taxonomists for standard genome sequencing and annotation.</title>
        <authorList>
            <consortium name="The Broad Institute Genomics Platform"/>
            <consortium name="The Broad Institute Genome Sequencing Center for Infectious Disease"/>
            <person name="Wu L."/>
            <person name="Ma J."/>
        </authorList>
    </citation>
    <scope>NUCLEOTIDE SEQUENCE [LARGE SCALE GENOMIC DNA]</scope>
    <source>
        <strain evidence="2">KACC 14058</strain>
    </source>
</reference>
<name>A0ABV8VXD6_9BACI</name>
<dbReference type="Proteomes" id="UP001595880">
    <property type="component" value="Unassembled WGS sequence"/>
</dbReference>